<evidence type="ECO:0000313" key="3">
    <source>
        <dbReference type="EMBL" id="PHT83982.1"/>
    </source>
</evidence>
<dbReference type="EMBL" id="AYRZ02000004">
    <property type="protein sequence ID" value="PHT83982.1"/>
    <property type="molecule type" value="Genomic_DNA"/>
</dbReference>
<feature type="domain" description="Survival Motor Neuron Gemin2-binding" evidence="2">
    <location>
        <begin position="4"/>
        <end position="27"/>
    </location>
</feature>
<dbReference type="CDD" id="cd22851">
    <property type="entry name" value="SMN_N"/>
    <property type="match status" value="1"/>
</dbReference>
<organism evidence="3 4">
    <name type="scientific">Capsicum annuum</name>
    <name type="common">Capsicum pepper</name>
    <dbReference type="NCBI Taxonomy" id="4072"/>
    <lineage>
        <taxon>Eukaryota</taxon>
        <taxon>Viridiplantae</taxon>
        <taxon>Streptophyta</taxon>
        <taxon>Embryophyta</taxon>
        <taxon>Tracheophyta</taxon>
        <taxon>Spermatophyta</taxon>
        <taxon>Magnoliopsida</taxon>
        <taxon>eudicotyledons</taxon>
        <taxon>Gunneridae</taxon>
        <taxon>Pentapetalae</taxon>
        <taxon>asterids</taxon>
        <taxon>lamiids</taxon>
        <taxon>Solanales</taxon>
        <taxon>Solanaceae</taxon>
        <taxon>Solanoideae</taxon>
        <taxon>Capsiceae</taxon>
        <taxon>Capsicum</taxon>
    </lineage>
</organism>
<dbReference type="Proteomes" id="UP000222542">
    <property type="component" value="Unassembled WGS sequence"/>
</dbReference>
<dbReference type="InterPro" id="IPR049481">
    <property type="entry name" value="SMN_G2-BD"/>
</dbReference>
<dbReference type="PANTHER" id="PTHR39267">
    <property type="entry name" value="SURVIVAL MOTOR NEURON-LIKE PROTEIN 1"/>
    <property type="match status" value="1"/>
</dbReference>
<protein>
    <recommendedName>
        <fullName evidence="2">Survival Motor Neuron Gemin2-binding domain-containing protein</fullName>
    </recommendedName>
</protein>
<feature type="compositionally biased region" description="Polar residues" evidence="1">
    <location>
        <begin position="63"/>
        <end position="83"/>
    </location>
</feature>
<comment type="caution">
    <text evidence="3">The sequence shown here is derived from an EMBL/GenBank/DDBJ whole genome shotgun (WGS) entry which is preliminary data.</text>
</comment>
<dbReference type="OMA" id="NPRREMV"/>
<evidence type="ECO:0000259" key="2">
    <source>
        <dbReference type="Pfam" id="PF20636"/>
    </source>
</evidence>
<dbReference type="AlphaFoldDB" id="A0A2G2ZPS1"/>
<dbReference type="Pfam" id="PF20636">
    <property type="entry name" value="SMN_G2-BD"/>
    <property type="match status" value="1"/>
</dbReference>
<sequence>MGKDDLWDDSALGNAFNDAVSKYKIMHNKGAKASSNEENLTARDDGNNELRREGDDSSKVAPDTTTEMGDSSSFPSVKENSFSEAVPPENHTGQLNEQNTQDKAIQSVHSLSVEDYNQLLYKYYELEDQRQKILQQLNQFGISGDQNSDYTSQEHQAYASQNLNPTESSFYCPYGCQRKQIETMNPVAAEKVAGLETDLKEVLNAWYSAAFTLESIFQSNPRREMVNLVLIQLEIKCGVVKLTKKTNMY</sequence>
<keyword evidence="4" id="KW-1185">Reference proteome</keyword>
<evidence type="ECO:0000256" key="1">
    <source>
        <dbReference type="SAM" id="MobiDB-lite"/>
    </source>
</evidence>
<proteinExistence type="predicted"/>
<dbReference type="InterPro" id="IPR040424">
    <property type="entry name" value="Smn1"/>
</dbReference>
<dbReference type="STRING" id="4072.A0A2G2ZPS1"/>
<reference evidence="3 4" key="2">
    <citation type="journal article" date="2017" name="Genome Biol.">
        <title>New reference genome sequences of hot pepper reveal the massive evolution of plant disease-resistance genes by retroduplication.</title>
        <authorList>
            <person name="Kim S."/>
            <person name="Park J."/>
            <person name="Yeom S.I."/>
            <person name="Kim Y.M."/>
            <person name="Seo E."/>
            <person name="Kim K.T."/>
            <person name="Kim M.S."/>
            <person name="Lee J.M."/>
            <person name="Cheong K."/>
            <person name="Shin H.S."/>
            <person name="Kim S.B."/>
            <person name="Han K."/>
            <person name="Lee J."/>
            <person name="Park M."/>
            <person name="Lee H.A."/>
            <person name="Lee H.Y."/>
            <person name="Lee Y."/>
            <person name="Oh S."/>
            <person name="Lee J.H."/>
            <person name="Choi E."/>
            <person name="Choi E."/>
            <person name="Lee S.E."/>
            <person name="Jeon J."/>
            <person name="Kim H."/>
            <person name="Choi G."/>
            <person name="Song H."/>
            <person name="Lee J."/>
            <person name="Lee S.C."/>
            <person name="Kwon J.K."/>
            <person name="Lee H.Y."/>
            <person name="Koo N."/>
            <person name="Hong Y."/>
            <person name="Kim R.W."/>
            <person name="Kang W.H."/>
            <person name="Huh J.H."/>
            <person name="Kang B.C."/>
            <person name="Yang T.J."/>
            <person name="Lee Y.H."/>
            <person name="Bennetzen J.L."/>
            <person name="Choi D."/>
        </authorList>
    </citation>
    <scope>NUCLEOTIDE SEQUENCE [LARGE SCALE GENOMIC DNA]</scope>
    <source>
        <strain evidence="4">cv. CM334</strain>
    </source>
</reference>
<feature type="region of interest" description="Disordered" evidence="1">
    <location>
        <begin position="29"/>
        <end position="98"/>
    </location>
</feature>
<dbReference type="PANTHER" id="PTHR39267:SF1">
    <property type="entry name" value="SURVIVAL MOTOR NEURON PROTEIN"/>
    <property type="match status" value="1"/>
</dbReference>
<gene>
    <name evidence="3" type="ORF">T459_12425</name>
</gene>
<accession>A0A2G2ZPS1</accession>
<evidence type="ECO:0000313" key="4">
    <source>
        <dbReference type="Proteomes" id="UP000222542"/>
    </source>
</evidence>
<dbReference type="Gramene" id="PHT83982">
    <property type="protein sequence ID" value="PHT83982"/>
    <property type="gene ID" value="T459_12425"/>
</dbReference>
<feature type="compositionally biased region" description="Basic and acidic residues" evidence="1">
    <location>
        <begin position="40"/>
        <end position="58"/>
    </location>
</feature>
<reference evidence="3 4" key="1">
    <citation type="journal article" date="2014" name="Nat. Genet.">
        <title>Genome sequence of the hot pepper provides insights into the evolution of pungency in Capsicum species.</title>
        <authorList>
            <person name="Kim S."/>
            <person name="Park M."/>
            <person name="Yeom S.I."/>
            <person name="Kim Y.M."/>
            <person name="Lee J.M."/>
            <person name="Lee H.A."/>
            <person name="Seo E."/>
            <person name="Choi J."/>
            <person name="Cheong K."/>
            <person name="Kim K.T."/>
            <person name="Jung K."/>
            <person name="Lee G.W."/>
            <person name="Oh S.K."/>
            <person name="Bae C."/>
            <person name="Kim S.B."/>
            <person name="Lee H.Y."/>
            <person name="Kim S.Y."/>
            <person name="Kim M.S."/>
            <person name="Kang B.C."/>
            <person name="Jo Y.D."/>
            <person name="Yang H.B."/>
            <person name="Jeong H.J."/>
            <person name="Kang W.H."/>
            <person name="Kwon J.K."/>
            <person name="Shin C."/>
            <person name="Lim J.Y."/>
            <person name="Park J.H."/>
            <person name="Huh J.H."/>
            <person name="Kim J.S."/>
            <person name="Kim B.D."/>
            <person name="Cohen O."/>
            <person name="Paran I."/>
            <person name="Suh M.C."/>
            <person name="Lee S.B."/>
            <person name="Kim Y.K."/>
            <person name="Shin Y."/>
            <person name="Noh S.J."/>
            <person name="Park J."/>
            <person name="Seo Y.S."/>
            <person name="Kwon S.Y."/>
            <person name="Kim H.A."/>
            <person name="Park J.M."/>
            <person name="Kim H.J."/>
            <person name="Choi S.B."/>
            <person name="Bosland P.W."/>
            <person name="Reeves G."/>
            <person name="Jo S.H."/>
            <person name="Lee B.W."/>
            <person name="Cho H.T."/>
            <person name="Choi H.S."/>
            <person name="Lee M.S."/>
            <person name="Yu Y."/>
            <person name="Do Choi Y."/>
            <person name="Park B.S."/>
            <person name="van Deynze A."/>
            <person name="Ashrafi H."/>
            <person name="Hill T."/>
            <person name="Kim W.T."/>
            <person name="Pai H.S."/>
            <person name="Ahn H.K."/>
            <person name="Yeam I."/>
            <person name="Giovannoni J.J."/>
            <person name="Rose J.K."/>
            <person name="Sorensen I."/>
            <person name="Lee S.J."/>
            <person name="Kim R.W."/>
            <person name="Choi I.Y."/>
            <person name="Choi B.S."/>
            <person name="Lim J.S."/>
            <person name="Lee Y.H."/>
            <person name="Choi D."/>
        </authorList>
    </citation>
    <scope>NUCLEOTIDE SEQUENCE [LARGE SCALE GENOMIC DNA]</scope>
    <source>
        <strain evidence="4">cv. CM334</strain>
    </source>
</reference>
<name>A0A2G2ZPS1_CAPAN</name>